<sequence>MRRPCFIEAEDVGLASLAHNTEDVSSNDTHNPFCTKQRRRSRNSYRSLSSLSPSSSPKGLNSKRVYNLRCEEQKQHHFLEACFLCKKHLADNADIFMYRGDAPFCSEECRDEQIDRDELKEKNWSLSESMKVIRQEQMVNSAPTKTQNYHVRTGAAAVAAA</sequence>
<comment type="caution">
    <text evidence="6">The sequence shown here is derived from an EMBL/GenBank/DDBJ whole genome shotgun (WGS) entry which is preliminary data.</text>
</comment>
<dbReference type="PANTHER" id="PTHR46057">
    <property type="entry name" value="FCS-LIKE ZINC FINGER 1-RELATED"/>
    <property type="match status" value="1"/>
</dbReference>
<feature type="zinc finger region" description="FLZ-type" evidence="3">
    <location>
        <begin position="77"/>
        <end position="121"/>
    </location>
</feature>
<name>A0A7J7KYY6_9MAGN</name>
<evidence type="ECO:0000313" key="7">
    <source>
        <dbReference type="Proteomes" id="UP000541444"/>
    </source>
</evidence>
<gene>
    <name evidence="6" type="ORF">GIB67_015365</name>
</gene>
<keyword evidence="7" id="KW-1185">Reference proteome</keyword>
<dbReference type="AlphaFoldDB" id="A0A7J7KYY6"/>
<evidence type="ECO:0000256" key="3">
    <source>
        <dbReference type="PROSITE-ProRule" id="PRU01131"/>
    </source>
</evidence>
<dbReference type="Proteomes" id="UP000541444">
    <property type="component" value="Unassembled WGS sequence"/>
</dbReference>
<evidence type="ECO:0000256" key="2">
    <source>
        <dbReference type="ARBA" id="ARBA00022723"/>
    </source>
</evidence>
<evidence type="ECO:0000313" key="6">
    <source>
        <dbReference type="EMBL" id="KAF6135512.1"/>
    </source>
</evidence>
<dbReference type="EMBL" id="JACGCM010002784">
    <property type="protein sequence ID" value="KAF6135512.1"/>
    <property type="molecule type" value="Genomic_DNA"/>
</dbReference>
<reference evidence="6 7" key="1">
    <citation type="journal article" date="2020" name="IScience">
        <title>Genome Sequencing of the Endangered Kingdonia uniflora (Circaeasteraceae, Ranunculales) Reveals Potential Mechanisms of Evolutionary Specialization.</title>
        <authorList>
            <person name="Sun Y."/>
            <person name="Deng T."/>
            <person name="Zhang A."/>
            <person name="Moore M.J."/>
            <person name="Landis J.B."/>
            <person name="Lin N."/>
            <person name="Zhang H."/>
            <person name="Zhang X."/>
            <person name="Huang J."/>
            <person name="Zhang X."/>
            <person name="Sun H."/>
            <person name="Wang H."/>
        </authorList>
    </citation>
    <scope>NUCLEOTIDE SEQUENCE [LARGE SCALE GENOMIC DNA]</scope>
    <source>
        <strain evidence="6">TB1705</strain>
        <tissue evidence="6">Leaf</tissue>
    </source>
</reference>
<dbReference type="InterPro" id="IPR044533">
    <property type="entry name" value="FLZ1/2/3"/>
</dbReference>
<dbReference type="PANTHER" id="PTHR46057:SF9">
    <property type="entry name" value="FCS-LIKE ZINC FINGER 1"/>
    <property type="match status" value="1"/>
</dbReference>
<feature type="region of interest" description="Disordered" evidence="4">
    <location>
        <begin position="22"/>
        <end position="61"/>
    </location>
</feature>
<evidence type="ECO:0000259" key="5">
    <source>
        <dbReference type="PROSITE" id="PS51795"/>
    </source>
</evidence>
<keyword evidence="2" id="KW-0479">Metal-binding</keyword>
<dbReference type="OrthoDB" id="1916924at2759"/>
<comment type="similarity">
    <text evidence="1">Belongs to the FLZ family.</text>
</comment>
<evidence type="ECO:0000256" key="1">
    <source>
        <dbReference type="ARBA" id="ARBA00009374"/>
    </source>
</evidence>
<dbReference type="GO" id="GO:0046872">
    <property type="term" value="F:metal ion binding"/>
    <property type="evidence" value="ECO:0007669"/>
    <property type="project" value="UniProtKB-KW"/>
</dbReference>
<feature type="compositionally biased region" description="Low complexity" evidence="4">
    <location>
        <begin position="44"/>
        <end position="57"/>
    </location>
</feature>
<dbReference type="Pfam" id="PF04570">
    <property type="entry name" value="zf-FLZ"/>
    <property type="match status" value="1"/>
</dbReference>
<accession>A0A7J7KYY6</accession>
<feature type="domain" description="FLZ-type" evidence="5">
    <location>
        <begin position="77"/>
        <end position="121"/>
    </location>
</feature>
<dbReference type="PROSITE" id="PS51795">
    <property type="entry name" value="ZF_FLZ"/>
    <property type="match status" value="1"/>
</dbReference>
<feature type="compositionally biased region" description="Polar residues" evidence="4">
    <location>
        <begin position="23"/>
        <end position="34"/>
    </location>
</feature>
<proteinExistence type="inferred from homology"/>
<evidence type="ECO:0000256" key="4">
    <source>
        <dbReference type="SAM" id="MobiDB-lite"/>
    </source>
</evidence>
<organism evidence="6 7">
    <name type="scientific">Kingdonia uniflora</name>
    <dbReference type="NCBI Taxonomy" id="39325"/>
    <lineage>
        <taxon>Eukaryota</taxon>
        <taxon>Viridiplantae</taxon>
        <taxon>Streptophyta</taxon>
        <taxon>Embryophyta</taxon>
        <taxon>Tracheophyta</taxon>
        <taxon>Spermatophyta</taxon>
        <taxon>Magnoliopsida</taxon>
        <taxon>Ranunculales</taxon>
        <taxon>Circaeasteraceae</taxon>
        <taxon>Kingdonia</taxon>
    </lineage>
</organism>
<protein>
    <recommendedName>
        <fullName evidence="5">FLZ-type domain-containing protein</fullName>
    </recommendedName>
</protein>
<dbReference type="InterPro" id="IPR007650">
    <property type="entry name" value="Zf-FLZ_dom"/>
</dbReference>